<keyword evidence="4" id="KW-1185">Reference proteome</keyword>
<feature type="non-terminal residue" evidence="3">
    <location>
        <position position="328"/>
    </location>
</feature>
<dbReference type="EMBL" id="KV722351">
    <property type="protein sequence ID" value="OCH93795.1"/>
    <property type="molecule type" value="Genomic_DNA"/>
</dbReference>
<keyword evidence="2" id="KW-0472">Membrane</keyword>
<keyword evidence="2" id="KW-0812">Transmembrane</keyword>
<keyword evidence="2" id="KW-1133">Transmembrane helix</keyword>
<sequence>LDAVDIPTVQDLVEFAQVPDAIYLIDPSIRPPTRREIRDGMLVAGVIFLAAFSMRSTASPLRRILTAYTVAIFIATTIYFIAAAKWNEIEFVEDGSGSASFAVQTSDRMAVMKDTAITVNILLADSLITGSSVLSSSALSRFHGFAGCERPRQPPRSPKRPEKPAKTTRYSPNGCLKGFIVIGVALLVATSQPGTHFSTTQVVSLGTAVSLNIISTLLNSGRLLYHRYQVRHLGSVSSVIHTSVVMVLVESAAIYSISGLVYIPLSALNTPGQYPLAALFCAVSSIAPNTIVLCMALGVAVTKRSLTSGKCLLAAVAAFHAQQGQESA</sequence>
<accession>A0A8E2DQA8</accession>
<feature type="region of interest" description="Disordered" evidence="1">
    <location>
        <begin position="146"/>
        <end position="169"/>
    </location>
</feature>
<evidence type="ECO:0000313" key="3">
    <source>
        <dbReference type="EMBL" id="OCH93795.1"/>
    </source>
</evidence>
<feature type="transmembrane region" description="Helical" evidence="2">
    <location>
        <begin position="201"/>
        <end position="218"/>
    </location>
</feature>
<evidence type="ECO:0000313" key="4">
    <source>
        <dbReference type="Proteomes" id="UP000250043"/>
    </source>
</evidence>
<dbReference type="Proteomes" id="UP000250043">
    <property type="component" value="Unassembled WGS sequence"/>
</dbReference>
<organism evidence="3 4">
    <name type="scientific">Obba rivulosa</name>
    <dbReference type="NCBI Taxonomy" id="1052685"/>
    <lineage>
        <taxon>Eukaryota</taxon>
        <taxon>Fungi</taxon>
        <taxon>Dikarya</taxon>
        <taxon>Basidiomycota</taxon>
        <taxon>Agaricomycotina</taxon>
        <taxon>Agaricomycetes</taxon>
        <taxon>Polyporales</taxon>
        <taxon>Gelatoporiaceae</taxon>
        <taxon>Obba</taxon>
    </lineage>
</organism>
<reference evidence="3 4" key="1">
    <citation type="submission" date="2016-07" db="EMBL/GenBank/DDBJ databases">
        <title>Draft genome of the white-rot fungus Obba rivulosa 3A-2.</title>
        <authorList>
            <consortium name="DOE Joint Genome Institute"/>
            <person name="Miettinen O."/>
            <person name="Riley R."/>
            <person name="Acob R."/>
            <person name="Barry K."/>
            <person name="Cullen D."/>
            <person name="De Vries R."/>
            <person name="Hainaut M."/>
            <person name="Hatakka A."/>
            <person name="Henrissat B."/>
            <person name="Hilden K."/>
            <person name="Kuo R."/>
            <person name="Labutti K."/>
            <person name="Lipzen A."/>
            <person name="Makela M.R."/>
            <person name="Sandor L."/>
            <person name="Spatafora J.W."/>
            <person name="Grigoriev I.V."/>
            <person name="Hibbett D.S."/>
        </authorList>
    </citation>
    <scope>NUCLEOTIDE SEQUENCE [LARGE SCALE GENOMIC DNA]</scope>
    <source>
        <strain evidence="3 4">3A-2</strain>
    </source>
</reference>
<feature type="transmembrane region" description="Helical" evidence="2">
    <location>
        <begin position="64"/>
        <end position="82"/>
    </location>
</feature>
<evidence type="ECO:0000256" key="1">
    <source>
        <dbReference type="SAM" id="MobiDB-lite"/>
    </source>
</evidence>
<proteinExistence type="predicted"/>
<protein>
    <submittedName>
        <fullName evidence="3">Uncharacterized protein</fullName>
    </submittedName>
</protein>
<evidence type="ECO:0000256" key="2">
    <source>
        <dbReference type="SAM" id="Phobius"/>
    </source>
</evidence>
<feature type="transmembrane region" description="Helical" evidence="2">
    <location>
        <begin position="277"/>
        <end position="300"/>
    </location>
</feature>
<dbReference type="OrthoDB" id="2796825at2759"/>
<name>A0A8E2DQA8_9APHY</name>
<feature type="transmembrane region" description="Helical" evidence="2">
    <location>
        <begin position="40"/>
        <end position="58"/>
    </location>
</feature>
<feature type="transmembrane region" description="Helical" evidence="2">
    <location>
        <begin position="170"/>
        <end position="189"/>
    </location>
</feature>
<feature type="transmembrane region" description="Helical" evidence="2">
    <location>
        <begin position="239"/>
        <end position="265"/>
    </location>
</feature>
<dbReference type="AlphaFoldDB" id="A0A8E2DQA8"/>
<gene>
    <name evidence="3" type="ORF">OBBRIDRAFT_801701</name>
</gene>